<name>A0A502FWH4_9SPHN</name>
<organism evidence="1 2">
    <name type="scientific">Sphingomonas glacialis</name>
    <dbReference type="NCBI Taxonomy" id="658225"/>
    <lineage>
        <taxon>Bacteria</taxon>
        <taxon>Pseudomonadati</taxon>
        <taxon>Pseudomonadota</taxon>
        <taxon>Alphaproteobacteria</taxon>
        <taxon>Sphingomonadales</taxon>
        <taxon>Sphingomonadaceae</taxon>
        <taxon>Sphingomonas</taxon>
    </lineage>
</organism>
<gene>
    <name evidence="1" type="ORF">EAH76_03855</name>
</gene>
<reference evidence="1 2" key="1">
    <citation type="journal article" date="2019" name="Environ. Microbiol.">
        <title>Species interactions and distinct microbial communities in high Arctic permafrost affected cryosols are associated with the CH4 and CO2 gas fluxes.</title>
        <authorList>
            <person name="Altshuler I."/>
            <person name="Hamel J."/>
            <person name="Turney S."/>
            <person name="Magnuson E."/>
            <person name="Levesque R."/>
            <person name="Greer C."/>
            <person name="Whyte L.G."/>
        </authorList>
    </citation>
    <scope>NUCLEOTIDE SEQUENCE [LARGE SCALE GENOMIC DNA]</scope>
    <source>
        <strain evidence="1 2">E6.1</strain>
    </source>
</reference>
<evidence type="ECO:0000313" key="1">
    <source>
        <dbReference type="EMBL" id="TPG53858.1"/>
    </source>
</evidence>
<keyword evidence="2" id="KW-1185">Reference proteome</keyword>
<comment type="caution">
    <text evidence="1">The sequence shown here is derived from an EMBL/GenBank/DDBJ whole genome shotgun (WGS) entry which is preliminary data.</text>
</comment>
<accession>A0A502FWH4</accession>
<dbReference type="Proteomes" id="UP000319931">
    <property type="component" value="Unassembled WGS sequence"/>
</dbReference>
<evidence type="ECO:0000313" key="2">
    <source>
        <dbReference type="Proteomes" id="UP000319931"/>
    </source>
</evidence>
<proteinExistence type="predicted"/>
<dbReference type="AlphaFoldDB" id="A0A502FWH4"/>
<protein>
    <submittedName>
        <fullName evidence="1">Uncharacterized protein</fullName>
    </submittedName>
</protein>
<sequence>MFPFPPVTELQFLVGKELDDICLKPHQFHFAFDTLKIDVGSYLEHVDRQGTAHRHNTDADKLAPLFIHHLLGQKIRLVLVEEFRLTLAFDQGDLLRIYSNNELYECGEIYDETGSLIVF</sequence>
<dbReference type="EMBL" id="RCZC01000002">
    <property type="protein sequence ID" value="TPG53858.1"/>
    <property type="molecule type" value="Genomic_DNA"/>
</dbReference>